<reference evidence="1 2" key="1">
    <citation type="submission" date="2024-05" db="EMBL/GenBank/DDBJ databases">
        <title>Culex pipiens pipiens assembly and annotation.</title>
        <authorList>
            <person name="Alout H."/>
            <person name="Durand T."/>
        </authorList>
    </citation>
    <scope>NUCLEOTIDE SEQUENCE [LARGE SCALE GENOMIC DNA]</scope>
    <source>
        <strain evidence="1">HA-2024</strain>
        <tissue evidence="1">Whole body</tissue>
    </source>
</reference>
<proteinExistence type="predicted"/>
<organism evidence="1 2">
    <name type="scientific">Culex pipiens pipiens</name>
    <name type="common">Northern house mosquito</name>
    <dbReference type="NCBI Taxonomy" id="38569"/>
    <lineage>
        <taxon>Eukaryota</taxon>
        <taxon>Metazoa</taxon>
        <taxon>Ecdysozoa</taxon>
        <taxon>Arthropoda</taxon>
        <taxon>Hexapoda</taxon>
        <taxon>Insecta</taxon>
        <taxon>Pterygota</taxon>
        <taxon>Neoptera</taxon>
        <taxon>Endopterygota</taxon>
        <taxon>Diptera</taxon>
        <taxon>Nematocera</taxon>
        <taxon>Culicoidea</taxon>
        <taxon>Culicidae</taxon>
        <taxon>Culicinae</taxon>
        <taxon>Culicini</taxon>
        <taxon>Culex</taxon>
        <taxon>Culex</taxon>
    </lineage>
</organism>
<gene>
    <name evidence="1" type="ORF">pipiens_011666</name>
</gene>
<protein>
    <submittedName>
        <fullName evidence="1">Uncharacterized protein</fullName>
    </submittedName>
</protein>
<name>A0ABD1D5D8_CULPP</name>
<dbReference type="AlphaFoldDB" id="A0ABD1D5D8"/>
<accession>A0ABD1D5D8</accession>
<sequence length="88" mass="9955">MAIFALDQFPDVCRMCVLPKPVGEMIPLESITLEVLKLGNDGPIVRLFGAERDALVRLIRERTLCSKEEVLLQDFLEQFGTQESASFR</sequence>
<dbReference type="EMBL" id="JBEHCU010007418">
    <property type="protein sequence ID" value="KAL1394842.1"/>
    <property type="molecule type" value="Genomic_DNA"/>
</dbReference>
<keyword evidence="2" id="KW-1185">Reference proteome</keyword>
<evidence type="ECO:0000313" key="2">
    <source>
        <dbReference type="Proteomes" id="UP001562425"/>
    </source>
</evidence>
<dbReference type="Proteomes" id="UP001562425">
    <property type="component" value="Unassembled WGS sequence"/>
</dbReference>
<evidence type="ECO:0000313" key="1">
    <source>
        <dbReference type="EMBL" id="KAL1394842.1"/>
    </source>
</evidence>
<comment type="caution">
    <text evidence="1">The sequence shown here is derived from an EMBL/GenBank/DDBJ whole genome shotgun (WGS) entry which is preliminary data.</text>
</comment>